<dbReference type="RefSeq" id="WP_014390700.1">
    <property type="nucleotide sequence ID" value="NZ_CP090428.1"/>
</dbReference>
<protein>
    <submittedName>
        <fullName evidence="1">Uncharacterized protein</fullName>
    </submittedName>
</protein>
<reference evidence="1 2" key="1">
    <citation type="journal article" date="2018" name="Front. Microbiol.">
        <title>Genetic and Phylogenetic Characteristics of Pasteurella multocida Isolates From Different Host Species.</title>
        <authorList>
            <person name="Peng Z."/>
            <person name="Liang W."/>
            <person name="Wang F."/>
            <person name="Xu Z."/>
            <person name="Xie Z."/>
            <person name="Lian Z."/>
            <person name="Hua L."/>
            <person name="Zhou R."/>
            <person name="Chen H."/>
            <person name="Wu B."/>
        </authorList>
    </citation>
    <scope>NUCLEOTIDE SEQUENCE [LARGE SCALE GENOMIC DNA]</scope>
    <source>
        <strain evidence="1 2">HNA06</strain>
    </source>
</reference>
<accession>A0A1E3XH52</accession>
<organism evidence="1 2">
    <name type="scientific">Pasteurella multocida</name>
    <dbReference type="NCBI Taxonomy" id="747"/>
    <lineage>
        <taxon>Bacteria</taxon>
        <taxon>Pseudomonadati</taxon>
        <taxon>Pseudomonadota</taxon>
        <taxon>Gammaproteobacteria</taxon>
        <taxon>Pasteurellales</taxon>
        <taxon>Pasteurellaceae</taxon>
        <taxon>Pasteurella</taxon>
    </lineage>
</organism>
<evidence type="ECO:0000313" key="2">
    <source>
        <dbReference type="Proteomes" id="UP000540079"/>
    </source>
</evidence>
<dbReference type="EMBL" id="PPVL01000021">
    <property type="protein sequence ID" value="NNI80045.1"/>
    <property type="molecule type" value="Genomic_DNA"/>
</dbReference>
<comment type="caution">
    <text evidence="1">The sequence shown here is derived from an EMBL/GenBank/DDBJ whole genome shotgun (WGS) entry which is preliminary data.</text>
</comment>
<name>A0A1E3XH52_PASMD</name>
<proteinExistence type="predicted"/>
<evidence type="ECO:0000313" key="1">
    <source>
        <dbReference type="EMBL" id="NNI80045.1"/>
    </source>
</evidence>
<dbReference type="AlphaFoldDB" id="A0A1E3XH52"/>
<dbReference type="Proteomes" id="UP000540079">
    <property type="component" value="Unassembled WGS sequence"/>
</dbReference>
<sequence>MEFTGKKKFKVSTKTFESIEIYAVFEIDFDFPKVKERIIEMSTFWSGSPEPSDPLIEHIQFVLPIATDSVYDIARRIFWLSSVNDIDKNLWNKKEGFAYCEYIGIKLIDFHADEVSADIFEVEEMEE</sequence>
<gene>
    <name evidence="1" type="ORF">C2800_11580</name>
</gene>